<accession>A0ACA9Y3R1</accession>
<sequence>MSAREKRDRQSGGNVMNGIPTNGSESSIPFEVNAIEYSHPSWSEENGAPFTKEKIKSILYKITRIFSFQIDNYENVYELLMSQLDSRSSRMPCRSALISLHYDYIGGNRSNYKNWYFMAQYELDESISDKRIWNHLDKYKKFIKMQKTPVSLSDLGEQDNLISLDFMWVLKQSKFSNEDYILQLGLYLLIWGEANNIRFLPECVCFIFKCCLDHYYSLSPSLDIESYENSLTFLQDVITPIYKFMNLQQYRMIDGKWIRNNKDHNSIIGYDDINQFFWYGENLSKIKLLDESTLFSYPKEDRILKFGSIRWSSCFYKTFKEKRTWFHLFTNFSRVWIIHVVMYWYYTSYNAPTLYTVNYVQLLDNKPPLQVTLTVISLGGFLSCLISFVATIFEYSFVPRKFPGSQNLFAKLCYLSILTVINVSPSIYVLYFIPITAYSSRGVLIGIIQFVISVITFLYLAVQSPARYFEALIIRSNTNYVKSKTFTSNFAQLTNRGRLFSITLWVCVFSLKFSESYYFLTLSLKDPIRILSILDLSRCRGDVWLGKLLCEYHGKLLLVLLLITDLVLFFLDTYLWYIICNCIFSMCLSFSLGVPIFTPWRNIFVRLPERIQTKLIFMNEITSQSAQNGEGIGNLTSYQSKGIYLVSKIWNSIIISMYKEHLLSLEQTNKLVYQFLESDDFNPYFAGDFIPISTPINKTTIKPPLFFIYQDDNTFKLNDFFTPGKDAERRISFFAQSLSTPIPEPIPTTAMPGFTVLVPHYSEKILLNLRNIIKEDQGSKVSVLDYLKTLNKFDWDTFVQDTKILNARSSNRSGGEGAEDEKLSIFQDKYDELPFTYVGFKNSSYENTLRTRIWSSLRSQTLYRTISGFMNYEKAIKLLYELENTNQITKDVYPQEVEQELDDFVSRKFNLLLTSQRFQKFTLEEHNDARVLFGAFPNIRVSFIIEEMDPITSEKVYYSALLDREKYLKACDKAIEENRPFVEFPTKFKIRLSGNPILGDGKSDNQNHSIIFYRGEYIQVVDANQDNYLEECLKIKSVLADFEEFEVSCNQEYIPGIWSESDNLTKDNQVAIVGAREYIFSENIGVLGDIAAAKEQTFGTLFSRTLAEIGGKLHYGHPDFLNGIFMTTRGGVSKAQKELHLNEDIYAGMMAVCRGGRIKHSDYYQCGKGRDLGFGTILNFTIKIGAGMGEQILSREHYYLGTGLPIDRFLTFYYAHAGFHINNLFISLSTTLFMLVLAVLGSLRHEVILCDYNPHQPITDLQEPLGCYNLEPVLHWVSRFVLSVFICFFISFLPLLFQELIEKGLAKAISRIIYHLVSLSPLFEVFVSQIYSQSLVDNMSLGGAKYIPTGRGFATSRQSISNLFSRYAVLSIYKGVLFSIIIIFATITMWQPSILWFYISFISMSLAPLLFNPHQFSWDKFFIDYKELLHWFSRGNSKWHNSSWYGYQKQIRGRLLGYKKRDSAHLEKKGKNDQVLTSRQTTDIKVPFINRLSDLVLLPSLLWSVYAMSYLFINAQTGVAIGELRRVNPILRIALLAILPVSLNSLTLIITFVISCVLGPVLRFKKFASFIATINHVMAVLIAIIDFEILYYLENWEINKTLLGLVTIVMTHKIMAGVVYLFISKEMSHDTINHTWYSGRWFKQNFGLLYFTQPFREFIIKNIEMICFGYDFLICHLLLFSIVPVLIIPYIDKSHTLMLFWSRTNRFKNPIVSKRQVRRMRWVVFRYSVLFFAMMMTFISLILVPKFLGGQIPNLRDIRILPNMVKEIMAPGEQNHNDTGSNAPLTVLRGRPEPITMRTVP</sequence>
<gene>
    <name evidence="1" type="ORF">CLIB1444_02S07844</name>
</gene>
<comment type="caution">
    <text evidence="1">The sequence shown here is derived from an EMBL/GenBank/DDBJ whole genome shotgun (WGS) entry which is preliminary data.</text>
</comment>
<reference evidence="1" key="1">
    <citation type="submission" date="2022-06" db="EMBL/GenBank/DDBJ databases">
        <authorList>
            <person name="Legras J.-L."/>
            <person name="Devillers H."/>
            <person name="Grondin C."/>
        </authorList>
    </citation>
    <scope>NUCLEOTIDE SEQUENCE</scope>
    <source>
        <strain evidence="1">CLIB 1444</strain>
    </source>
</reference>
<organism evidence="1 2">
    <name type="scientific">[Candida] jaroonii</name>
    <dbReference type="NCBI Taxonomy" id="467808"/>
    <lineage>
        <taxon>Eukaryota</taxon>
        <taxon>Fungi</taxon>
        <taxon>Dikarya</taxon>
        <taxon>Ascomycota</taxon>
        <taxon>Saccharomycotina</taxon>
        <taxon>Pichiomycetes</taxon>
        <taxon>Debaryomycetaceae</taxon>
        <taxon>Yamadazyma</taxon>
    </lineage>
</organism>
<keyword evidence="2" id="KW-1185">Reference proteome</keyword>
<dbReference type="EMBL" id="CALSDN010000002">
    <property type="protein sequence ID" value="CAH6719405.1"/>
    <property type="molecule type" value="Genomic_DNA"/>
</dbReference>
<evidence type="ECO:0000313" key="2">
    <source>
        <dbReference type="Proteomes" id="UP001152531"/>
    </source>
</evidence>
<dbReference type="Proteomes" id="UP001152531">
    <property type="component" value="Unassembled WGS sequence"/>
</dbReference>
<proteinExistence type="predicted"/>
<protein>
    <submittedName>
        <fullName evidence="1">1,3-beta-glucan synthase component Fks3p</fullName>
    </submittedName>
</protein>
<name>A0ACA9Y3R1_9ASCO</name>
<evidence type="ECO:0000313" key="1">
    <source>
        <dbReference type="EMBL" id="CAH6719405.1"/>
    </source>
</evidence>